<feature type="domain" description="Acyl-CoA oxidase/dehydrogenase middle" evidence="10">
    <location>
        <begin position="122"/>
        <end position="215"/>
    </location>
</feature>
<dbReference type="InterPro" id="IPR009075">
    <property type="entry name" value="AcylCo_DH/oxidase_C"/>
</dbReference>
<evidence type="ECO:0000256" key="7">
    <source>
        <dbReference type="ARBA" id="ARBA00023002"/>
    </source>
</evidence>
<feature type="domain" description="Acyl-CoA dehydrogenase/oxidase C-terminal" evidence="9">
    <location>
        <begin position="228"/>
        <end position="377"/>
    </location>
</feature>
<dbReference type="OrthoDB" id="9775090at2"/>
<dbReference type="Gene3D" id="1.10.540.10">
    <property type="entry name" value="Acyl-CoA dehydrogenase/oxidase, N-terminal domain"/>
    <property type="match status" value="1"/>
</dbReference>
<dbReference type="PANTHER" id="PTHR43831:SF1">
    <property type="entry name" value="ISOBUTYRYL-COA DEHYDROGENASE, MITOCHONDRIAL"/>
    <property type="match status" value="1"/>
</dbReference>
<evidence type="ECO:0000313" key="13">
    <source>
        <dbReference type="Proteomes" id="UP000244911"/>
    </source>
</evidence>
<evidence type="ECO:0000256" key="3">
    <source>
        <dbReference type="ARBA" id="ARBA00009347"/>
    </source>
</evidence>
<evidence type="ECO:0000313" key="12">
    <source>
        <dbReference type="EMBL" id="SPF76822.1"/>
    </source>
</evidence>
<protein>
    <submittedName>
        <fullName evidence="12">Acyl-CoA dehydrogenase</fullName>
        <ecNumber evidence="12">1.3.99.-</ecNumber>
    </submittedName>
</protein>
<proteinExistence type="inferred from homology"/>
<organism evidence="12 13">
    <name type="scientific">Aliiroseovarius pelagivivens</name>
    <dbReference type="NCBI Taxonomy" id="1639690"/>
    <lineage>
        <taxon>Bacteria</taxon>
        <taxon>Pseudomonadati</taxon>
        <taxon>Pseudomonadota</taxon>
        <taxon>Alphaproteobacteria</taxon>
        <taxon>Rhodobacterales</taxon>
        <taxon>Paracoccaceae</taxon>
        <taxon>Aliiroseovarius</taxon>
    </lineage>
</organism>
<dbReference type="InterPro" id="IPR013786">
    <property type="entry name" value="AcylCoA_DH/ox_N"/>
</dbReference>
<keyword evidence="13" id="KW-1185">Reference proteome</keyword>
<evidence type="ECO:0000256" key="4">
    <source>
        <dbReference type="ARBA" id="ARBA00022456"/>
    </source>
</evidence>
<name>A0A2R8ALB0_9RHOB</name>
<evidence type="ECO:0000256" key="1">
    <source>
        <dbReference type="ARBA" id="ARBA00001974"/>
    </source>
</evidence>
<dbReference type="InterPro" id="IPR046373">
    <property type="entry name" value="Acyl-CoA_Oxase/DH_mid-dom_sf"/>
</dbReference>
<dbReference type="Pfam" id="PF02770">
    <property type="entry name" value="Acyl-CoA_dh_M"/>
    <property type="match status" value="1"/>
</dbReference>
<dbReference type="FunFam" id="1.10.540.10:FF:000026">
    <property type="entry name" value="Acyl-CoA dehydrogenase medium chain"/>
    <property type="match status" value="1"/>
</dbReference>
<evidence type="ECO:0000259" key="11">
    <source>
        <dbReference type="Pfam" id="PF02771"/>
    </source>
</evidence>
<dbReference type="PROSITE" id="PS00072">
    <property type="entry name" value="ACYL_COA_DH_1"/>
    <property type="match status" value="1"/>
</dbReference>
<dbReference type="InterPro" id="IPR036250">
    <property type="entry name" value="AcylCo_DH-like_C"/>
</dbReference>
<evidence type="ECO:0000256" key="2">
    <source>
        <dbReference type="ARBA" id="ARBA00005109"/>
    </source>
</evidence>
<dbReference type="PANTHER" id="PTHR43831">
    <property type="entry name" value="ISOBUTYRYL-COA DEHYDROGENASE"/>
    <property type="match status" value="1"/>
</dbReference>
<keyword evidence="5 8" id="KW-0285">Flavoprotein</keyword>
<dbReference type="SUPFAM" id="SSF47203">
    <property type="entry name" value="Acyl-CoA dehydrogenase C-terminal domain-like"/>
    <property type="match status" value="1"/>
</dbReference>
<dbReference type="Proteomes" id="UP000244911">
    <property type="component" value="Unassembled WGS sequence"/>
</dbReference>
<dbReference type="GO" id="GO:0003995">
    <property type="term" value="F:acyl-CoA dehydrogenase activity"/>
    <property type="evidence" value="ECO:0007669"/>
    <property type="project" value="InterPro"/>
</dbReference>
<dbReference type="AlphaFoldDB" id="A0A2R8ALB0"/>
<evidence type="ECO:0000256" key="5">
    <source>
        <dbReference type="ARBA" id="ARBA00022630"/>
    </source>
</evidence>
<dbReference type="SUPFAM" id="SSF56645">
    <property type="entry name" value="Acyl-CoA dehydrogenase NM domain-like"/>
    <property type="match status" value="1"/>
</dbReference>
<keyword evidence="4" id="KW-0101">Branched-chain amino acid catabolism</keyword>
<dbReference type="GO" id="GO:0009083">
    <property type="term" value="P:branched-chain amino acid catabolic process"/>
    <property type="evidence" value="ECO:0007669"/>
    <property type="project" value="UniProtKB-KW"/>
</dbReference>
<dbReference type="GO" id="GO:0050660">
    <property type="term" value="F:flavin adenine dinucleotide binding"/>
    <property type="evidence" value="ECO:0007669"/>
    <property type="project" value="InterPro"/>
</dbReference>
<comment type="pathway">
    <text evidence="2">Amino-acid degradation; L-valine degradation.</text>
</comment>
<dbReference type="EMBL" id="OMOI01000001">
    <property type="protein sequence ID" value="SPF76822.1"/>
    <property type="molecule type" value="Genomic_DNA"/>
</dbReference>
<dbReference type="PROSITE" id="PS00073">
    <property type="entry name" value="ACYL_COA_DH_2"/>
    <property type="match status" value="1"/>
</dbReference>
<evidence type="ECO:0000256" key="6">
    <source>
        <dbReference type="ARBA" id="ARBA00022827"/>
    </source>
</evidence>
<dbReference type="InterPro" id="IPR009100">
    <property type="entry name" value="AcylCoA_DH/oxidase_NM_dom_sf"/>
</dbReference>
<comment type="similarity">
    <text evidence="3 8">Belongs to the acyl-CoA dehydrogenase family.</text>
</comment>
<sequence>MDFALSEEQTLIFDMAKSFGEENIAPNSEKWEAEETIPKELWPQLAELGFGGIYVSEEYGGSGLSRLDATLIFEALAMADPAIGSFLSIHNMCGGMIDKFGKEEDKQKWLPALCSMEKVFSYCLTEPGSGSDAAALKTRAEKTDEGYVLNGNKAFISGGNYSDVYVTMCRTGEDGPKGISTVVVEAGTPGLSFGANERKMGWKAQPTSQVQFDDCTIPHENLLGEESKGFVYAMAGLDGGRLNISAGALGGAQKALDLTLQYMGERKAFGKTIDQFQALQFRLAEYETKLQAARTFLRQAAWKLDNGAHDASKFCAMAKLMVTDVSFEVANGCLQLHGGYGYLSDYGIEKIVRDLRVHQILEGTNEIMRLIVGRQLLAERDRG</sequence>
<keyword evidence="6 8" id="KW-0274">FAD</keyword>
<keyword evidence="7 8" id="KW-0560">Oxidoreductase</keyword>
<evidence type="ECO:0000256" key="8">
    <source>
        <dbReference type="RuleBase" id="RU362125"/>
    </source>
</evidence>
<dbReference type="Pfam" id="PF00441">
    <property type="entry name" value="Acyl-CoA_dh_1"/>
    <property type="match status" value="1"/>
</dbReference>
<dbReference type="PIRSF" id="PIRSF016578">
    <property type="entry name" value="HsaA"/>
    <property type="match status" value="1"/>
</dbReference>
<dbReference type="RefSeq" id="WP_108856793.1">
    <property type="nucleotide sequence ID" value="NZ_OMOI01000001.1"/>
</dbReference>
<dbReference type="FunFam" id="2.40.110.10:FF:000001">
    <property type="entry name" value="Acyl-CoA dehydrogenase, mitochondrial"/>
    <property type="match status" value="1"/>
</dbReference>
<dbReference type="InterPro" id="IPR052547">
    <property type="entry name" value="Mito_Isobutyryl-CoADH"/>
</dbReference>
<dbReference type="Gene3D" id="2.40.110.10">
    <property type="entry name" value="Butyryl-CoA Dehydrogenase, subunit A, domain 2"/>
    <property type="match status" value="1"/>
</dbReference>
<dbReference type="Gene3D" id="1.20.140.10">
    <property type="entry name" value="Butyryl-CoA Dehydrogenase, subunit A, domain 3"/>
    <property type="match status" value="1"/>
</dbReference>
<dbReference type="Pfam" id="PF02771">
    <property type="entry name" value="Acyl-CoA_dh_N"/>
    <property type="match status" value="1"/>
</dbReference>
<reference evidence="12 13" key="1">
    <citation type="submission" date="2018-03" db="EMBL/GenBank/DDBJ databases">
        <authorList>
            <person name="Keele B.F."/>
        </authorList>
    </citation>
    <scope>NUCLEOTIDE SEQUENCE [LARGE SCALE GENOMIC DNA]</scope>
    <source>
        <strain evidence="12 13">CECT 8811</strain>
    </source>
</reference>
<gene>
    <name evidence="12" type="primary">acdA_3</name>
    <name evidence="12" type="ORF">ALP8811_01838</name>
</gene>
<dbReference type="InterPro" id="IPR006089">
    <property type="entry name" value="Acyl-CoA_DH_CS"/>
</dbReference>
<feature type="domain" description="Acyl-CoA dehydrogenase/oxidase N-terminal" evidence="11">
    <location>
        <begin position="6"/>
        <end position="117"/>
    </location>
</feature>
<comment type="cofactor">
    <cofactor evidence="1 8">
        <name>FAD</name>
        <dbReference type="ChEBI" id="CHEBI:57692"/>
    </cofactor>
</comment>
<dbReference type="EC" id="1.3.99.-" evidence="12"/>
<evidence type="ECO:0000259" key="10">
    <source>
        <dbReference type="Pfam" id="PF02770"/>
    </source>
</evidence>
<accession>A0A2R8ALB0</accession>
<dbReference type="InterPro" id="IPR006091">
    <property type="entry name" value="Acyl-CoA_Oxase/DH_mid-dom"/>
</dbReference>
<dbReference type="FunFam" id="1.20.140.10:FF:000001">
    <property type="entry name" value="Acyl-CoA dehydrogenase"/>
    <property type="match status" value="1"/>
</dbReference>
<evidence type="ECO:0000259" key="9">
    <source>
        <dbReference type="Pfam" id="PF00441"/>
    </source>
</evidence>
<dbReference type="InterPro" id="IPR037069">
    <property type="entry name" value="AcylCoA_DH/ox_N_sf"/>
</dbReference>